<comment type="caution">
    <text evidence="2">The sequence shown here is derived from an EMBL/GenBank/DDBJ whole genome shotgun (WGS) entry which is preliminary data.</text>
</comment>
<accession>A0A6P2BS50</accession>
<protein>
    <recommendedName>
        <fullName evidence="1">AbiEi antitoxin N-terminal domain-containing protein</fullName>
    </recommendedName>
</protein>
<reference evidence="2 3" key="1">
    <citation type="submission" date="2018-11" db="EMBL/GenBank/DDBJ databases">
        <title>Trebonia kvetii gen.nov., sp.nov., a novel acidophilic actinobacterium, and proposal of the new actinobacterial family Treboniaceae fam. nov.</title>
        <authorList>
            <person name="Rapoport D."/>
            <person name="Sagova-Mareckova M."/>
            <person name="Sedlacek I."/>
            <person name="Provaznik J."/>
            <person name="Kralova S."/>
            <person name="Pavlinic D."/>
            <person name="Benes V."/>
            <person name="Kopecky J."/>
        </authorList>
    </citation>
    <scope>NUCLEOTIDE SEQUENCE [LARGE SCALE GENOMIC DNA]</scope>
    <source>
        <strain evidence="2 3">15Tr583</strain>
    </source>
</reference>
<proteinExistence type="predicted"/>
<organism evidence="2 3">
    <name type="scientific">Trebonia kvetii</name>
    <dbReference type="NCBI Taxonomy" id="2480626"/>
    <lineage>
        <taxon>Bacteria</taxon>
        <taxon>Bacillati</taxon>
        <taxon>Actinomycetota</taxon>
        <taxon>Actinomycetes</taxon>
        <taxon>Streptosporangiales</taxon>
        <taxon>Treboniaceae</taxon>
        <taxon>Trebonia</taxon>
    </lineage>
</organism>
<feature type="domain" description="AbiEi antitoxin N-terminal" evidence="1">
    <location>
        <begin position="12"/>
        <end position="53"/>
    </location>
</feature>
<sequence length="392" mass="43036">MAPELAGEIRWLLERQDGVIAVSQAASAGMSAKTVHGQVRAGRWQVMRRGVYAAFTGPPTRRAELWGALLRAGPGAVLSHQSAAEVWGLVNGAGPVIHVTVPHESNPERCGRIPGVVVHRSRSLDRARHPSLSPPRTRVEETVLDLIECARSFDEAYDWICRAIGRRRTTAARLRTAVAARSRTRWRREVELALGYAESGALSVLEYRYVRGVERAHGLPMASRQARVRQATGNRYLDNLYVAYRACVEIDGAAAHPSDEQWRDKGRDRWNAVHEGIETIRVGVLDLISKERQCRTAADVAKWLSGRGPAVGRPCGPGCPVSLVGVVRAEYGRKVHPINFGCGWCGSRVAWGGAGRQPTDAAQAEREMYAPRNGRGRASLSELRLREALEDG</sequence>
<dbReference type="OrthoDB" id="5146042at2"/>
<dbReference type="Proteomes" id="UP000460272">
    <property type="component" value="Unassembled WGS sequence"/>
</dbReference>
<evidence type="ECO:0000259" key="1">
    <source>
        <dbReference type="Pfam" id="PF13338"/>
    </source>
</evidence>
<keyword evidence="3" id="KW-1185">Reference proteome</keyword>
<dbReference type="RefSeq" id="WP_145859205.1">
    <property type="nucleotide sequence ID" value="NZ_RPFW01000007.1"/>
</dbReference>
<dbReference type="EMBL" id="RPFW01000007">
    <property type="protein sequence ID" value="TVZ00975.1"/>
    <property type="molecule type" value="Genomic_DNA"/>
</dbReference>
<dbReference type="InterPro" id="IPR025159">
    <property type="entry name" value="AbiEi_N"/>
</dbReference>
<dbReference type="AlphaFoldDB" id="A0A6P2BS50"/>
<gene>
    <name evidence="2" type="ORF">EAS64_32120</name>
</gene>
<evidence type="ECO:0000313" key="3">
    <source>
        <dbReference type="Proteomes" id="UP000460272"/>
    </source>
</evidence>
<dbReference type="Pfam" id="PF13338">
    <property type="entry name" value="AbiEi_4"/>
    <property type="match status" value="1"/>
</dbReference>
<name>A0A6P2BS50_9ACTN</name>
<evidence type="ECO:0000313" key="2">
    <source>
        <dbReference type="EMBL" id="TVZ00975.1"/>
    </source>
</evidence>